<keyword evidence="2" id="KW-1185">Reference proteome</keyword>
<evidence type="ECO:0000313" key="2">
    <source>
        <dbReference type="Proteomes" id="UP000685013"/>
    </source>
</evidence>
<evidence type="ECO:0000313" key="1">
    <source>
        <dbReference type="EMBL" id="KAG6596674.1"/>
    </source>
</evidence>
<protein>
    <submittedName>
        <fullName evidence="1">Uncharacterized protein</fullName>
    </submittedName>
</protein>
<name>A0AAV6NFL3_9ROSI</name>
<accession>A0AAV6NFL3</accession>
<dbReference type="EMBL" id="JAGKQH010000006">
    <property type="protein sequence ID" value="KAG6596674.1"/>
    <property type="molecule type" value="Genomic_DNA"/>
</dbReference>
<dbReference type="Proteomes" id="UP000685013">
    <property type="component" value="Chromosome 6"/>
</dbReference>
<reference evidence="1 2" key="1">
    <citation type="journal article" date="2021" name="Hortic Res">
        <title>The domestication of Cucurbita argyrosperma as revealed by the genome of its wild relative.</title>
        <authorList>
            <person name="Barrera-Redondo J."/>
            <person name="Sanchez-de la Vega G."/>
            <person name="Aguirre-Liguori J.A."/>
            <person name="Castellanos-Morales G."/>
            <person name="Gutierrez-Guerrero Y.T."/>
            <person name="Aguirre-Dugua X."/>
            <person name="Aguirre-Planter E."/>
            <person name="Tenaillon M.I."/>
            <person name="Lira-Saade R."/>
            <person name="Eguiarte L.E."/>
        </authorList>
    </citation>
    <scope>NUCLEOTIDE SEQUENCE [LARGE SCALE GENOMIC DNA]</scope>
    <source>
        <strain evidence="1">JBR-2021</strain>
    </source>
</reference>
<dbReference type="AlphaFoldDB" id="A0AAV6NFL3"/>
<sequence>MPSRVYGSIFWRNLNRHFPMKLSLTEKFVLLLLPKQKGSRKHKTTWGLVAANELARQKQHKMTDVLALSLIRIHWANQGGKHPIYNLQTLNFGFYCTNFGCRILKEPRRSFSGCDEGWQYGLPFVEIGGF</sequence>
<proteinExistence type="predicted"/>
<organism evidence="1 2">
    <name type="scientific">Cucurbita argyrosperma subsp. sororia</name>
    <dbReference type="NCBI Taxonomy" id="37648"/>
    <lineage>
        <taxon>Eukaryota</taxon>
        <taxon>Viridiplantae</taxon>
        <taxon>Streptophyta</taxon>
        <taxon>Embryophyta</taxon>
        <taxon>Tracheophyta</taxon>
        <taxon>Spermatophyta</taxon>
        <taxon>Magnoliopsida</taxon>
        <taxon>eudicotyledons</taxon>
        <taxon>Gunneridae</taxon>
        <taxon>Pentapetalae</taxon>
        <taxon>rosids</taxon>
        <taxon>fabids</taxon>
        <taxon>Cucurbitales</taxon>
        <taxon>Cucurbitaceae</taxon>
        <taxon>Cucurbiteae</taxon>
        <taxon>Cucurbita</taxon>
    </lineage>
</organism>
<comment type="caution">
    <text evidence="1">The sequence shown here is derived from an EMBL/GenBank/DDBJ whole genome shotgun (WGS) entry which is preliminary data.</text>
</comment>
<gene>
    <name evidence="1" type="ORF">SDJN03_09854</name>
</gene>
<feature type="non-terminal residue" evidence="1">
    <location>
        <position position="1"/>
    </location>
</feature>